<protein>
    <submittedName>
        <fullName evidence="2">Uncharacterized protein</fullName>
    </submittedName>
</protein>
<dbReference type="Proteomes" id="UP001418222">
    <property type="component" value="Unassembled WGS sequence"/>
</dbReference>
<dbReference type="InterPro" id="IPR003676">
    <property type="entry name" value="SAUR_fam"/>
</dbReference>
<reference evidence="2 3" key="1">
    <citation type="journal article" date="2022" name="Nat. Plants">
        <title>Genomes of leafy and leafless Platanthera orchids illuminate the evolution of mycoheterotrophy.</title>
        <authorList>
            <person name="Li M.H."/>
            <person name="Liu K.W."/>
            <person name="Li Z."/>
            <person name="Lu H.C."/>
            <person name="Ye Q.L."/>
            <person name="Zhang D."/>
            <person name="Wang J.Y."/>
            <person name="Li Y.F."/>
            <person name="Zhong Z.M."/>
            <person name="Liu X."/>
            <person name="Yu X."/>
            <person name="Liu D.K."/>
            <person name="Tu X.D."/>
            <person name="Liu B."/>
            <person name="Hao Y."/>
            <person name="Liao X.Y."/>
            <person name="Jiang Y.T."/>
            <person name="Sun W.H."/>
            <person name="Chen J."/>
            <person name="Chen Y.Q."/>
            <person name="Ai Y."/>
            <person name="Zhai J.W."/>
            <person name="Wu S.S."/>
            <person name="Zhou Z."/>
            <person name="Hsiao Y.Y."/>
            <person name="Wu W.L."/>
            <person name="Chen Y.Y."/>
            <person name="Lin Y.F."/>
            <person name="Hsu J.L."/>
            <person name="Li C.Y."/>
            <person name="Wang Z.W."/>
            <person name="Zhao X."/>
            <person name="Zhong W.Y."/>
            <person name="Ma X.K."/>
            <person name="Ma L."/>
            <person name="Huang J."/>
            <person name="Chen G.Z."/>
            <person name="Huang M.Z."/>
            <person name="Huang L."/>
            <person name="Peng D.H."/>
            <person name="Luo Y.B."/>
            <person name="Zou S.Q."/>
            <person name="Chen S.P."/>
            <person name="Lan S."/>
            <person name="Tsai W.C."/>
            <person name="Van de Peer Y."/>
            <person name="Liu Z.J."/>
        </authorList>
    </citation>
    <scope>NUCLEOTIDE SEQUENCE [LARGE SCALE GENOMIC DNA]</scope>
    <source>
        <strain evidence="2">Lor287</strain>
    </source>
</reference>
<evidence type="ECO:0000313" key="2">
    <source>
        <dbReference type="EMBL" id="KAK8934280.1"/>
    </source>
</evidence>
<dbReference type="PANTHER" id="PTHR31175">
    <property type="entry name" value="AUXIN-RESPONSIVE FAMILY PROTEIN"/>
    <property type="match status" value="1"/>
</dbReference>
<evidence type="ECO:0000256" key="1">
    <source>
        <dbReference type="ARBA" id="ARBA00006974"/>
    </source>
</evidence>
<sequence>MARKWKKIAVLGRKRISSGTRTVVASRGHVFVYSTDNRRFIIPLIYLSSDIFRELLRMSEEEFGLPTNGPVTLPFDASFLEYLLSLLKFPIPMEVERAALVSISNCRCMTPTLLLGETLSISQKGIMVCSKRLIEMARKWKKMSVLGRKRISSPTQIVVASRGHVFVYSADKRRFKIPLAYLSSDIFRELLRMSEEEFGLPTSGPITLPFDASFLEYLLSLLKFPVPMEIERAALVSISNCRCLAPTLPMDELRMQQIVL</sequence>
<gene>
    <name evidence="2" type="ORF">KSP39_PZI014944</name>
</gene>
<organism evidence="2 3">
    <name type="scientific">Platanthera zijinensis</name>
    <dbReference type="NCBI Taxonomy" id="2320716"/>
    <lineage>
        <taxon>Eukaryota</taxon>
        <taxon>Viridiplantae</taxon>
        <taxon>Streptophyta</taxon>
        <taxon>Embryophyta</taxon>
        <taxon>Tracheophyta</taxon>
        <taxon>Spermatophyta</taxon>
        <taxon>Magnoliopsida</taxon>
        <taxon>Liliopsida</taxon>
        <taxon>Asparagales</taxon>
        <taxon>Orchidaceae</taxon>
        <taxon>Orchidoideae</taxon>
        <taxon>Orchideae</taxon>
        <taxon>Orchidinae</taxon>
        <taxon>Platanthera</taxon>
    </lineage>
</organism>
<accession>A0AAP0G290</accession>
<evidence type="ECO:0000313" key="3">
    <source>
        <dbReference type="Proteomes" id="UP001418222"/>
    </source>
</evidence>
<dbReference type="GO" id="GO:0009733">
    <property type="term" value="P:response to auxin"/>
    <property type="evidence" value="ECO:0007669"/>
    <property type="project" value="InterPro"/>
</dbReference>
<proteinExistence type="inferred from homology"/>
<keyword evidence="3" id="KW-1185">Reference proteome</keyword>
<name>A0AAP0G290_9ASPA</name>
<dbReference type="EMBL" id="JBBWWQ010000012">
    <property type="protein sequence ID" value="KAK8934280.1"/>
    <property type="molecule type" value="Genomic_DNA"/>
</dbReference>
<dbReference type="AlphaFoldDB" id="A0AAP0G290"/>
<comment type="caution">
    <text evidence="2">The sequence shown here is derived from an EMBL/GenBank/DDBJ whole genome shotgun (WGS) entry which is preliminary data.</text>
</comment>
<comment type="similarity">
    <text evidence="1">Belongs to the ARG7 family.</text>
</comment>
<dbReference type="Pfam" id="PF02519">
    <property type="entry name" value="Auxin_inducible"/>
    <property type="match status" value="2"/>
</dbReference>